<dbReference type="PROSITE" id="PS00577">
    <property type="entry name" value="AVIDIN_1"/>
    <property type="match status" value="1"/>
</dbReference>
<dbReference type="SUPFAM" id="SSF50876">
    <property type="entry name" value="Avidin/streptavidin"/>
    <property type="match status" value="1"/>
</dbReference>
<comment type="similarity">
    <text evidence="2 10">Belongs to the avidin/streptavidin family.</text>
</comment>
<comment type="subunit">
    <text evidence="3 10">Homotetramer.</text>
</comment>
<dbReference type="Gene3D" id="2.40.128.30">
    <property type="entry name" value="Avidin-like"/>
    <property type="match status" value="1"/>
</dbReference>
<keyword evidence="4 10" id="KW-0964">Secreted</keyword>
<dbReference type="InterPro" id="IPR017889">
    <property type="entry name" value="Avidin-like_CS"/>
</dbReference>
<dbReference type="PROSITE" id="PS51326">
    <property type="entry name" value="AVIDIN_2"/>
    <property type="match status" value="1"/>
</dbReference>
<evidence type="ECO:0000256" key="6">
    <source>
        <dbReference type="ARBA" id="ARBA00023157"/>
    </source>
</evidence>
<dbReference type="Pfam" id="PF01382">
    <property type="entry name" value="Avidin"/>
    <property type="match status" value="1"/>
</dbReference>
<dbReference type="OMA" id="WKFSEST"/>
<dbReference type="Proteomes" id="UP000016666">
    <property type="component" value="Unassembled WGS sequence"/>
</dbReference>
<dbReference type="AlphaFoldDB" id="A0A493TXF7"/>
<evidence type="ECO:0000256" key="8">
    <source>
        <dbReference type="ARBA" id="ARBA00023267"/>
    </source>
</evidence>
<keyword evidence="12" id="KW-1185">Reference proteome</keyword>
<evidence type="ECO:0000256" key="7">
    <source>
        <dbReference type="ARBA" id="ARBA00023180"/>
    </source>
</evidence>
<proteinExistence type="inferred from homology"/>
<dbReference type="InterPro" id="IPR005469">
    <property type="entry name" value="Avidin"/>
</dbReference>
<dbReference type="PRINTS" id="PR00709">
    <property type="entry name" value="AVIDIN"/>
</dbReference>
<feature type="chain" id="PRO_5041490392" description="Avidin" evidence="10">
    <location>
        <begin position="23"/>
        <end position="177"/>
    </location>
</feature>
<keyword evidence="8 10" id="KW-0092">Biotin</keyword>
<reference evidence="11" key="2">
    <citation type="submission" date="2025-08" db="UniProtKB">
        <authorList>
            <consortium name="Ensembl"/>
        </authorList>
    </citation>
    <scope>IDENTIFICATION</scope>
</reference>
<evidence type="ECO:0000256" key="5">
    <source>
        <dbReference type="ARBA" id="ARBA00022729"/>
    </source>
</evidence>
<keyword evidence="7 10" id="KW-0325">Glycoprotein</keyword>
<evidence type="ECO:0000313" key="12">
    <source>
        <dbReference type="Proteomes" id="UP000016666"/>
    </source>
</evidence>
<sequence length="177" mass="19477">MVPTTSLLLLLGLALLAPGLSAEKVRGWGRFGDGFGGLFACLLPGAERSLPQCVLTGLWINDLGSNMTIGAVNNNGEFTGTYHTAVTATTKEIKISPLRGNQHSSNQKSQPTFGFTVKWSFSDSTTVFTGQCFVDEHGKEILKTMWLLRSHVNSIDDDWKATRVGINTFTRLRKRWE</sequence>
<reference evidence="12" key="1">
    <citation type="submission" date="2017-10" db="EMBL/GenBank/DDBJ databases">
        <title>A new Pekin duck reference genome.</title>
        <authorList>
            <person name="Hou Z.-C."/>
            <person name="Zhou Z.-K."/>
            <person name="Zhu F."/>
            <person name="Hou S.-S."/>
        </authorList>
    </citation>
    <scope>NUCLEOTIDE SEQUENCE [LARGE SCALE GENOMIC DNA]</scope>
</reference>
<dbReference type="PANTHER" id="PTHR34399">
    <property type="entry name" value="AVIDIN-RELATED"/>
    <property type="match status" value="1"/>
</dbReference>
<evidence type="ECO:0000256" key="1">
    <source>
        <dbReference type="ARBA" id="ARBA00004613"/>
    </source>
</evidence>
<protein>
    <recommendedName>
        <fullName evidence="10">Avidin</fullName>
    </recommendedName>
</protein>
<dbReference type="InterPro" id="IPR005468">
    <property type="entry name" value="Avidin/str"/>
</dbReference>
<feature type="signal peptide" evidence="10">
    <location>
        <begin position="1"/>
        <end position="22"/>
    </location>
</feature>
<evidence type="ECO:0000256" key="10">
    <source>
        <dbReference type="RuleBase" id="RU369114"/>
    </source>
</evidence>
<organism evidence="11 12">
    <name type="scientific">Anas platyrhynchos platyrhynchos</name>
    <name type="common">Northern mallard</name>
    <dbReference type="NCBI Taxonomy" id="8840"/>
    <lineage>
        <taxon>Eukaryota</taxon>
        <taxon>Metazoa</taxon>
        <taxon>Chordata</taxon>
        <taxon>Craniata</taxon>
        <taxon>Vertebrata</taxon>
        <taxon>Euteleostomi</taxon>
        <taxon>Archelosauria</taxon>
        <taxon>Archosauria</taxon>
        <taxon>Dinosauria</taxon>
        <taxon>Saurischia</taxon>
        <taxon>Theropoda</taxon>
        <taxon>Coelurosauria</taxon>
        <taxon>Aves</taxon>
        <taxon>Neognathae</taxon>
        <taxon>Galloanserae</taxon>
        <taxon>Anseriformes</taxon>
        <taxon>Anatidae</taxon>
        <taxon>Anatinae</taxon>
        <taxon>Anas</taxon>
    </lineage>
</organism>
<comment type="function">
    <text evidence="10">Forms a strong non-covalent specific complex with biotin.</text>
</comment>
<dbReference type="PANTHER" id="PTHR34399:SF3">
    <property type="entry name" value="AVID PROTEIN-RELATED"/>
    <property type="match status" value="1"/>
</dbReference>
<dbReference type="InterPro" id="IPR036896">
    <property type="entry name" value="Avidin-like_sf"/>
</dbReference>
<evidence type="ECO:0000256" key="3">
    <source>
        <dbReference type="ARBA" id="ARBA00011881"/>
    </source>
</evidence>
<evidence type="ECO:0000256" key="2">
    <source>
        <dbReference type="ARBA" id="ARBA00006297"/>
    </source>
</evidence>
<dbReference type="GO" id="GO:0009374">
    <property type="term" value="F:biotin binding"/>
    <property type="evidence" value="ECO:0007669"/>
    <property type="project" value="UniProtKB-UniRule"/>
</dbReference>
<reference evidence="11" key="3">
    <citation type="submission" date="2025-09" db="UniProtKB">
        <authorList>
            <consortium name="Ensembl"/>
        </authorList>
    </citation>
    <scope>IDENTIFICATION</scope>
</reference>
<evidence type="ECO:0000256" key="9">
    <source>
        <dbReference type="PIRSR" id="PIRSR605468-51"/>
    </source>
</evidence>
<keyword evidence="5 10" id="KW-0732">Signal</keyword>
<dbReference type="InterPro" id="IPR051764">
    <property type="entry name" value="Avidin/Streptavidin-rel"/>
</dbReference>
<dbReference type="Ensembl" id="ENSAPLT00000045029.1">
    <property type="protein sequence ID" value="ENSAPLP00000030567.1"/>
    <property type="gene ID" value="ENSAPLG00000022184.1"/>
</dbReference>
<keyword evidence="6 9" id="KW-1015">Disulfide bond</keyword>
<evidence type="ECO:0000256" key="4">
    <source>
        <dbReference type="ARBA" id="ARBA00022525"/>
    </source>
</evidence>
<name>A0A493TXF7_ANAPP</name>
<dbReference type="GO" id="GO:0005576">
    <property type="term" value="C:extracellular region"/>
    <property type="evidence" value="ECO:0007669"/>
    <property type="project" value="UniProtKB-SubCell"/>
</dbReference>
<evidence type="ECO:0000313" key="11">
    <source>
        <dbReference type="Ensembl" id="ENSAPLP00000030567.1"/>
    </source>
</evidence>
<dbReference type="GeneTree" id="ENSGT00390000001847"/>
<accession>A0A493TXF7</accession>
<comment type="subcellular location">
    <subcellularLocation>
        <location evidence="1 10">Secreted</location>
    </subcellularLocation>
</comment>
<feature type="disulfide bond" evidence="9">
    <location>
        <begin position="53"/>
        <end position="132"/>
    </location>
</feature>